<sequence length="101" mass="12050">VRPQAVKTKIEWISAKLLCIEKKSNQKLTKLQKCKKKPKYHINFMYVKKQKQKQKLKQNEITMIRKENELLKKVIARTAIPTERNPKICLLNIHNTKPKEK</sequence>
<dbReference type="EMBL" id="GAMC01018599">
    <property type="protein sequence ID" value="JAB87956.1"/>
    <property type="molecule type" value="mRNA"/>
</dbReference>
<reference evidence="1" key="1">
    <citation type="submission" date="2013-07" db="EMBL/GenBank/DDBJ databases">
        <authorList>
            <person name="Geib S."/>
        </authorList>
    </citation>
    <scope>NUCLEOTIDE SEQUENCE</scope>
</reference>
<protein>
    <submittedName>
        <fullName evidence="1">Uncharacterized protein</fullName>
    </submittedName>
</protein>
<name>W8B3Z1_CERCA</name>
<organism evidence="1">
    <name type="scientific">Ceratitis capitata</name>
    <name type="common">Mediterranean fruit fly</name>
    <name type="synonym">Tephritis capitata</name>
    <dbReference type="NCBI Taxonomy" id="7213"/>
    <lineage>
        <taxon>Eukaryota</taxon>
        <taxon>Metazoa</taxon>
        <taxon>Ecdysozoa</taxon>
        <taxon>Arthropoda</taxon>
        <taxon>Hexapoda</taxon>
        <taxon>Insecta</taxon>
        <taxon>Pterygota</taxon>
        <taxon>Neoptera</taxon>
        <taxon>Endopterygota</taxon>
        <taxon>Diptera</taxon>
        <taxon>Brachycera</taxon>
        <taxon>Muscomorpha</taxon>
        <taxon>Tephritoidea</taxon>
        <taxon>Tephritidae</taxon>
        <taxon>Ceratitis</taxon>
        <taxon>Ceratitis</taxon>
    </lineage>
</organism>
<accession>W8B3Z1</accession>
<reference evidence="1" key="2">
    <citation type="journal article" date="2014" name="BMC Genomics">
        <title>A genomic perspective to assessing quality of mass-reared SIT flies used in Mediterranean fruit fly (Ceratitis capitata) eradication in California.</title>
        <authorList>
            <person name="Calla B."/>
            <person name="Hall B."/>
            <person name="Hou S."/>
            <person name="Geib S.M."/>
        </authorList>
    </citation>
    <scope>NUCLEOTIDE SEQUENCE</scope>
</reference>
<feature type="non-terminal residue" evidence="1">
    <location>
        <position position="101"/>
    </location>
</feature>
<dbReference type="AlphaFoldDB" id="W8B3Z1"/>
<evidence type="ECO:0000313" key="1">
    <source>
        <dbReference type="EMBL" id="JAB87956.1"/>
    </source>
</evidence>
<proteinExistence type="evidence at transcript level"/>
<feature type="non-terminal residue" evidence="1">
    <location>
        <position position="1"/>
    </location>
</feature>